<dbReference type="InterPro" id="IPR013088">
    <property type="entry name" value="Znf_NHR/GATA"/>
</dbReference>
<feature type="compositionally biased region" description="Low complexity" evidence="2">
    <location>
        <begin position="157"/>
        <end position="172"/>
    </location>
</feature>
<organism evidence="4 5">
    <name type="scientific">Jaapia argillacea MUCL 33604</name>
    <dbReference type="NCBI Taxonomy" id="933084"/>
    <lineage>
        <taxon>Eukaryota</taxon>
        <taxon>Fungi</taxon>
        <taxon>Dikarya</taxon>
        <taxon>Basidiomycota</taxon>
        <taxon>Agaricomycotina</taxon>
        <taxon>Agaricomycetes</taxon>
        <taxon>Agaricomycetidae</taxon>
        <taxon>Jaapiales</taxon>
        <taxon>Jaapiaceae</taxon>
        <taxon>Jaapia</taxon>
    </lineage>
</organism>
<feature type="compositionally biased region" description="Basic and acidic residues" evidence="2">
    <location>
        <begin position="132"/>
        <end position="142"/>
    </location>
</feature>
<sequence>MHRSTSPPSRSARQPTDSHTLRSPSPLVHRLPTITPSPLDNPASAGSLSERSSSSLPTLRPRETLERSDSSSSDQEKPRRLAAIRDSDHEQSISAARDSSYLPYSHHQPPPTHHYQHTMSHRTDTLVSRPYYGDHRQHDFSRSHHPSPPPIATLPHSPSLSVSSLDRSSVSSPAPPGPGRHLGFDRHHHHHPDGGYPPHPSSSYYPQSHPHNHHQPLRQSPKPYYHPYPPPHHHQQVMDAPPPPQNYSYGPPQRVYENHGYRAPPPSHPDNHMGSPMVPTQGYSTQPLPGVAHITPPTMRSPYAPQQAHMPGQTSDYGIVLTDDASTKLSDRVRRRCFNCCTTDTSTWRRSTLNPGKVLCNKCGLFERTHSRPRPDQFPHKRGHLASSASASASTSTPATPSTASSTPAVPARSRGSPPSPLPPHMSPASGGSPGQQHQLPPMNTQPPAPLAPPHSYTHPSIAPLLNRVDSSPHSQAQAPRQQLDGSPHQQPQSLVESGPSQQQPGPWKTSPPMPSVSSYNHTSSPPPVQRQLSTPTMNSRAPLDAQTRLRPLSRSPEPDHDVKREHEVEQKASRSQSPAHSSSVPPTDQNDQAGELASED</sequence>
<evidence type="ECO:0000259" key="3">
    <source>
        <dbReference type="PROSITE" id="PS50114"/>
    </source>
</evidence>
<dbReference type="Proteomes" id="UP000027265">
    <property type="component" value="Unassembled WGS sequence"/>
</dbReference>
<feature type="compositionally biased region" description="Polar residues" evidence="2">
    <location>
        <begin position="1"/>
        <end position="23"/>
    </location>
</feature>
<feature type="compositionally biased region" description="Polar residues" evidence="2">
    <location>
        <begin position="469"/>
        <end position="505"/>
    </location>
</feature>
<keyword evidence="1" id="KW-0863">Zinc-finger</keyword>
<dbReference type="GO" id="GO:0008270">
    <property type="term" value="F:zinc ion binding"/>
    <property type="evidence" value="ECO:0007669"/>
    <property type="project" value="UniProtKB-KW"/>
</dbReference>
<feature type="compositionally biased region" description="Basic and acidic residues" evidence="2">
    <location>
        <begin position="60"/>
        <end position="91"/>
    </location>
</feature>
<evidence type="ECO:0000313" key="4">
    <source>
        <dbReference type="EMBL" id="KDQ50405.1"/>
    </source>
</evidence>
<dbReference type="InParanoid" id="A0A067P9B4"/>
<accession>A0A067P9B4</accession>
<gene>
    <name evidence="4" type="ORF">JAAARDRAFT_199965</name>
</gene>
<dbReference type="GO" id="GO:0006355">
    <property type="term" value="P:regulation of DNA-templated transcription"/>
    <property type="evidence" value="ECO:0007669"/>
    <property type="project" value="InterPro"/>
</dbReference>
<feature type="compositionally biased region" description="Polar residues" evidence="2">
    <location>
        <begin position="531"/>
        <end position="540"/>
    </location>
</feature>
<keyword evidence="1" id="KW-0479">Metal-binding</keyword>
<dbReference type="EMBL" id="KL197760">
    <property type="protein sequence ID" value="KDQ50405.1"/>
    <property type="molecule type" value="Genomic_DNA"/>
</dbReference>
<protein>
    <recommendedName>
        <fullName evidence="3">GATA-type domain-containing protein</fullName>
    </recommendedName>
</protein>
<dbReference type="AlphaFoldDB" id="A0A067P9B4"/>
<dbReference type="SMART" id="SM00401">
    <property type="entry name" value="ZnF_GATA"/>
    <property type="match status" value="1"/>
</dbReference>
<feature type="compositionally biased region" description="Pro residues" evidence="2">
    <location>
        <begin position="444"/>
        <end position="453"/>
    </location>
</feature>
<feature type="compositionally biased region" description="Basic and acidic residues" evidence="2">
    <location>
        <begin position="370"/>
        <end position="379"/>
    </location>
</feature>
<proteinExistence type="predicted"/>
<feature type="compositionally biased region" description="Low complexity" evidence="2">
    <location>
        <begin position="574"/>
        <end position="587"/>
    </location>
</feature>
<dbReference type="STRING" id="933084.A0A067P9B4"/>
<dbReference type="OrthoDB" id="515401at2759"/>
<feature type="region of interest" description="Disordered" evidence="2">
    <location>
        <begin position="1"/>
        <end position="278"/>
    </location>
</feature>
<evidence type="ECO:0000313" key="5">
    <source>
        <dbReference type="Proteomes" id="UP000027265"/>
    </source>
</evidence>
<dbReference type="Gene3D" id="3.30.50.10">
    <property type="entry name" value="Erythroid Transcription Factor GATA-1, subunit A"/>
    <property type="match status" value="1"/>
</dbReference>
<feature type="compositionally biased region" description="Low complexity" evidence="2">
    <location>
        <begin position="42"/>
        <end position="59"/>
    </location>
</feature>
<feature type="compositionally biased region" description="Basic and acidic residues" evidence="2">
    <location>
        <begin position="557"/>
        <end position="573"/>
    </location>
</feature>
<dbReference type="CDD" id="cd00202">
    <property type="entry name" value="ZnF_GATA"/>
    <property type="match status" value="1"/>
</dbReference>
<keyword evidence="1" id="KW-0862">Zinc</keyword>
<dbReference type="PROSITE" id="PS50114">
    <property type="entry name" value="GATA_ZN_FINGER_2"/>
    <property type="match status" value="1"/>
</dbReference>
<evidence type="ECO:0000256" key="1">
    <source>
        <dbReference type="PROSITE-ProRule" id="PRU00094"/>
    </source>
</evidence>
<dbReference type="HOGENOM" id="CLU_454190_0_0_1"/>
<feature type="region of interest" description="Disordered" evidence="2">
    <location>
        <begin position="370"/>
        <end position="601"/>
    </location>
</feature>
<name>A0A067P9B4_9AGAM</name>
<reference evidence="5" key="1">
    <citation type="journal article" date="2014" name="Proc. Natl. Acad. Sci. U.S.A.">
        <title>Extensive sampling of basidiomycete genomes demonstrates inadequacy of the white-rot/brown-rot paradigm for wood decay fungi.</title>
        <authorList>
            <person name="Riley R."/>
            <person name="Salamov A.A."/>
            <person name="Brown D.W."/>
            <person name="Nagy L.G."/>
            <person name="Floudas D."/>
            <person name="Held B.W."/>
            <person name="Levasseur A."/>
            <person name="Lombard V."/>
            <person name="Morin E."/>
            <person name="Otillar R."/>
            <person name="Lindquist E.A."/>
            <person name="Sun H."/>
            <person name="LaButti K.M."/>
            <person name="Schmutz J."/>
            <person name="Jabbour D."/>
            <person name="Luo H."/>
            <person name="Baker S.E."/>
            <person name="Pisabarro A.G."/>
            <person name="Walton J.D."/>
            <person name="Blanchette R.A."/>
            <person name="Henrissat B."/>
            <person name="Martin F."/>
            <person name="Cullen D."/>
            <person name="Hibbett D.S."/>
            <person name="Grigoriev I.V."/>
        </authorList>
    </citation>
    <scope>NUCLEOTIDE SEQUENCE [LARGE SCALE GENOMIC DNA]</scope>
    <source>
        <strain evidence="5">MUCL 33604</strain>
    </source>
</reference>
<keyword evidence="5" id="KW-1185">Reference proteome</keyword>
<feature type="domain" description="GATA-type" evidence="3">
    <location>
        <begin position="331"/>
        <end position="388"/>
    </location>
</feature>
<evidence type="ECO:0000256" key="2">
    <source>
        <dbReference type="SAM" id="MobiDB-lite"/>
    </source>
</evidence>
<dbReference type="GO" id="GO:0043565">
    <property type="term" value="F:sequence-specific DNA binding"/>
    <property type="evidence" value="ECO:0007669"/>
    <property type="project" value="InterPro"/>
</dbReference>
<dbReference type="SUPFAM" id="SSF57716">
    <property type="entry name" value="Glucocorticoid receptor-like (DNA-binding domain)"/>
    <property type="match status" value="1"/>
</dbReference>
<dbReference type="InterPro" id="IPR000679">
    <property type="entry name" value="Znf_GATA"/>
</dbReference>
<dbReference type="Pfam" id="PF00320">
    <property type="entry name" value="GATA"/>
    <property type="match status" value="1"/>
</dbReference>
<feature type="compositionally biased region" description="Low complexity" evidence="2">
    <location>
        <begin position="386"/>
        <end position="417"/>
    </location>
</feature>